<dbReference type="Gene3D" id="3.40.710.10">
    <property type="entry name" value="DD-peptidase/beta-lactamase superfamily"/>
    <property type="match status" value="1"/>
</dbReference>
<dbReference type="PANTHER" id="PTHR43283:SF7">
    <property type="entry name" value="BETA-LACTAMASE-RELATED DOMAIN-CONTAINING PROTEIN"/>
    <property type="match status" value="1"/>
</dbReference>
<feature type="domain" description="Beta-lactamase-related" evidence="2">
    <location>
        <begin position="163"/>
        <end position="424"/>
    </location>
</feature>
<feature type="transmembrane region" description="Helical" evidence="1">
    <location>
        <begin position="7"/>
        <end position="24"/>
    </location>
</feature>
<dbReference type="InterPro" id="IPR012338">
    <property type="entry name" value="Beta-lactam/transpept-like"/>
</dbReference>
<accession>A0ABU9L2E7</accession>
<dbReference type="PANTHER" id="PTHR43283">
    <property type="entry name" value="BETA-LACTAMASE-RELATED"/>
    <property type="match status" value="1"/>
</dbReference>
<evidence type="ECO:0000259" key="2">
    <source>
        <dbReference type="Pfam" id="PF00144"/>
    </source>
</evidence>
<evidence type="ECO:0000313" key="4">
    <source>
        <dbReference type="Proteomes" id="UP001474120"/>
    </source>
</evidence>
<organism evidence="3 4">
    <name type="scientific">Lutimonas vermicola</name>
    <dbReference type="NCBI Taxonomy" id="414288"/>
    <lineage>
        <taxon>Bacteria</taxon>
        <taxon>Pseudomonadati</taxon>
        <taxon>Bacteroidota</taxon>
        <taxon>Flavobacteriia</taxon>
        <taxon>Flavobacteriales</taxon>
        <taxon>Flavobacteriaceae</taxon>
        <taxon>Lutimonas</taxon>
    </lineage>
</organism>
<comment type="caution">
    <text evidence="3">The sequence shown here is derived from an EMBL/GenBank/DDBJ whole genome shotgun (WGS) entry which is preliminary data.</text>
</comment>
<gene>
    <name evidence="3" type="ORF">AABB81_11975</name>
</gene>
<keyword evidence="1" id="KW-0812">Transmembrane</keyword>
<evidence type="ECO:0000256" key="1">
    <source>
        <dbReference type="SAM" id="Phobius"/>
    </source>
</evidence>
<dbReference type="EC" id="3.-.-.-" evidence="3"/>
<dbReference type="Proteomes" id="UP001474120">
    <property type="component" value="Unassembled WGS sequence"/>
</dbReference>
<reference evidence="3 4" key="1">
    <citation type="submission" date="2024-04" db="EMBL/GenBank/DDBJ databases">
        <title>whole genome sequencing of Lutimonas vermicola strain IMCC1616.</title>
        <authorList>
            <person name="Bae S.S."/>
        </authorList>
    </citation>
    <scope>NUCLEOTIDE SEQUENCE [LARGE SCALE GENOMIC DNA]</scope>
    <source>
        <strain evidence="3 4">IMCC1616</strain>
    </source>
</reference>
<protein>
    <submittedName>
        <fullName evidence="3">Serine hydrolase</fullName>
        <ecNumber evidence="3">3.-.-.-</ecNumber>
    </submittedName>
</protein>
<keyword evidence="4" id="KW-1185">Reference proteome</keyword>
<evidence type="ECO:0000313" key="3">
    <source>
        <dbReference type="EMBL" id="MEL4456617.1"/>
    </source>
</evidence>
<sequence length="448" mass="50860">MNKKRKYLLIVVLICIIYLGYTYYPALNIVTGYASKNMASGLFLANRDRLSMEKQDNGFLPINLASYQIDTIEKSVTASLFGLMTRKAIYVDGLGAILVNDDYVKGRKFKVPNRIFSKKMMPYPYGELPQKDTIFGEVNYDKLQKAVNNSFDEAGEKKQQTRSVLVLYKDHIIAEKYADGFDDSSLMHGWSMTKSLTGTLYGILQRQGSIEINEKAGLEAWAEDERQHITYNDLLHMNSGLAWDEEYFNISDVTKMLYLESDMGQVQIANQLVGEPDQLWNYSSGTTNILSGPLLRKEFDSHQDYLDFWYSELIDKIGMHSALVETDLAGNYIGSSYAWATTRDWAKFGLLYLHEGNWNGVQVVDSSWVQYAATPTNTSEGRYGAQFWLNAGGYHPDVPKDMYSSNGFKGQYVFIIPSRNLVVVRTGLVSEPKFDLNGFLRDIVNSIE</sequence>
<dbReference type="InterPro" id="IPR001466">
    <property type="entry name" value="Beta-lactam-related"/>
</dbReference>
<dbReference type="InterPro" id="IPR050789">
    <property type="entry name" value="Diverse_Enzym_Activities"/>
</dbReference>
<dbReference type="RefSeq" id="WP_342160782.1">
    <property type="nucleotide sequence ID" value="NZ_JBCDNA010000003.1"/>
</dbReference>
<dbReference type="EMBL" id="JBCDNA010000003">
    <property type="protein sequence ID" value="MEL4456617.1"/>
    <property type="molecule type" value="Genomic_DNA"/>
</dbReference>
<dbReference type="GO" id="GO:0016787">
    <property type="term" value="F:hydrolase activity"/>
    <property type="evidence" value="ECO:0007669"/>
    <property type="project" value="UniProtKB-KW"/>
</dbReference>
<keyword evidence="3" id="KW-0378">Hydrolase</keyword>
<name>A0ABU9L2E7_9FLAO</name>
<dbReference type="Pfam" id="PF00144">
    <property type="entry name" value="Beta-lactamase"/>
    <property type="match status" value="1"/>
</dbReference>
<keyword evidence="1" id="KW-0472">Membrane</keyword>
<proteinExistence type="predicted"/>
<dbReference type="SUPFAM" id="SSF56601">
    <property type="entry name" value="beta-lactamase/transpeptidase-like"/>
    <property type="match status" value="1"/>
</dbReference>
<keyword evidence="1" id="KW-1133">Transmembrane helix</keyword>